<dbReference type="OrthoDB" id="9975603at2"/>
<evidence type="ECO:0000313" key="2">
    <source>
        <dbReference type="Proteomes" id="UP000297861"/>
    </source>
</evidence>
<name>A0A4Y8KYQ1_9BACT</name>
<gene>
    <name evidence="1" type="ORF">E2605_11705</name>
</gene>
<organism evidence="1 2">
    <name type="scientific">Dysgonomonas capnocytophagoides</name>
    <dbReference type="NCBI Taxonomy" id="45254"/>
    <lineage>
        <taxon>Bacteria</taxon>
        <taxon>Pseudomonadati</taxon>
        <taxon>Bacteroidota</taxon>
        <taxon>Bacteroidia</taxon>
        <taxon>Bacteroidales</taxon>
        <taxon>Dysgonomonadaceae</taxon>
        <taxon>Dysgonomonas</taxon>
    </lineage>
</organism>
<evidence type="ECO:0000313" key="1">
    <source>
        <dbReference type="EMBL" id="TFD95505.1"/>
    </source>
</evidence>
<dbReference type="Proteomes" id="UP000297861">
    <property type="component" value="Unassembled WGS sequence"/>
</dbReference>
<dbReference type="RefSeq" id="WP_134436556.1">
    <property type="nucleotide sequence ID" value="NZ_SOML01000007.1"/>
</dbReference>
<dbReference type="AlphaFoldDB" id="A0A4Y8KYQ1"/>
<protein>
    <submittedName>
        <fullName evidence="1">Uncharacterized protein</fullName>
    </submittedName>
</protein>
<dbReference type="EMBL" id="SOML01000007">
    <property type="protein sequence ID" value="TFD95505.1"/>
    <property type="molecule type" value="Genomic_DNA"/>
</dbReference>
<accession>A0A4Y8KYQ1</accession>
<proteinExistence type="predicted"/>
<reference evidence="1 2" key="1">
    <citation type="submission" date="2019-03" db="EMBL/GenBank/DDBJ databases">
        <title>San Antonio Military Medical Center submission to MRSN (WRAIR), pending publication.</title>
        <authorList>
            <person name="Blyth D.M."/>
            <person name="Mccarthy S.L."/>
            <person name="Schall S.E."/>
            <person name="Stam J.A."/>
            <person name="Ong A.C."/>
            <person name="Mcgann P.T."/>
        </authorList>
    </citation>
    <scope>NUCLEOTIDE SEQUENCE [LARGE SCALE GENOMIC DNA]</scope>
    <source>
        <strain evidence="1 2">MRSN571793</strain>
    </source>
</reference>
<comment type="caution">
    <text evidence="1">The sequence shown here is derived from an EMBL/GenBank/DDBJ whole genome shotgun (WGS) entry which is preliminary data.</text>
</comment>
<sequence length="113" mass="12804">MIEFKRKPGDIFTVGKTARGNLISFVEIRESDLILLDPTAETAVPDNKPTSITLYSDNVIFSDQMLDVMEASKILRIKEKSNDGQQVVIYPLFSFDFSKLQSVLLDITEKFNL</sequence>
<keyword evidence="2" id="KW-1185">Reference proteome</keyword>